<proteinExistence type="predicted"/>
<comment type="caution">
    <text evidence="3">The sequence shown here is derived from an EMBL/GenBank/DDBJ whole genome shotgun (WGS) entry which is preliminary data.</text>
</comment>
<sequence>MAQGSVTPLEEMERQFDSFPSSTLQLSLLDPGGSAQQASRAAPPARKSGVKDYLDRAKNNVGPLRDLLLSFGVSMIYSIVYWIFIYFVLIRGNIQIGSVLFDASKTNLLVSIFSQFAAILFDMVIRDLFGCLRLGFANTRRGLSLVNFLGMGASSSWLSTLEFTIIKWIREKWRGLFSLWCELRLAIPIMGLAFGSVLKFQADFLYYFVSDHVQIPIFAGLVPIDLRTLITIPASDLSMYFAIWTASLLSNTRYAVDIPFDACGENCRSLILPGGIEMARQFNSSLNYTIFDNGLLDNAETVRIENAPGLILTFEALRSDFLFNPDSISGDCVFGGQMINNTLQFCVKQANQSLAVGWAVCPQELYDTKKCNNDMTWVSGSLGWSTNLTAYKLFTTTSYDRQNSSIIDVQTTRKPELMFLNATEYIAIANRVLIPTSFESEVDKNNINALNYFLTWAHRTYRYSFPDDRNTLITTLHNFLAVPLQFTVTAVQFSNYTAEQLGLGSFPMPNDTITVATSGRSSSRLFIQPWAGWLFIAGNIVLLAFIFGGILFMLFQETKLPHTTGVEELDVVRSLETIRCAKRPQRTARQPAAAAAVRPLSRAAEELNALPLDYIALHLTASPPLSSWARILYLRQWRVFSTRNNTRDGHRD</sequence>
<feature type="compositionally biased region" description="Low complexity" evidence="1">
    <location>
        <begin position="32"/>
        <end position="46"/>
    </location>
</feature>
<gene>
    <name evidence="3" type="ORF">FJTKL_07434</name>
</gene>
<evidence type="ECO:0008006" key="5">
    <source>
        <dbReference type="Google" id="ProtNLM"/>
    </source>
</evidence>
<evidence type="ECO:0000313" key="4">
    <source>
        <dbReference type="Proteomes" id="UP001600888"/>
    </source>
</evidence>
<feature type="transmembrane region" description="Helical" evidence="2">
    <location>
        <begin position="530"/>
        <end position="555"/>
    </location>
</feature>
<feature type="transmembrane region" description="Helical" evidence="2">
    <location>
        <begin position="177"/>
        <end position="198"/>
    </location>
</feature>
<reference evidence="3 4" key="1">
    <citation type="submission" date="2024-03" db="EMBL/GenBank/DDBJ databases">
        <title>A high-quality draft genome sequence of Diaporthe vaccinii, a causative agent of upright dieback and viscid rot disease in cranberry plants.</title>
        <authorList>
            <person name="Sarrasin M."/>
            <person name="Lang B.F."/>
            <person name="Burger G."/>
        </authorList>
    </citation>
    <scope>NUCLEOTIDE SEQUENCE [LARGE SCALE GENOMIC DNA]</scope>
    <source>
        <strain evidence="3 4">IS7</strain>
    </source>
</reference>
<accession>A0ABR4DQ63</accession>
<feature type="region of interest" description="Disordered" evidence="1">
    <location>
        <begin position="30"/>
        <end position="49"/>
    </location>
</feature>
<feature type="transmembrane region" description="Helical" evidence="2">
    <location>
        <begin position="67"/>
        <end position="88"/>
    </location>
</feature>
<keyword evidence="4" id="KW-1185">Reference proteome</keyword>
<evidence type="ECO:0000256" key="1">
    <source>
        <dbReference type="SAM" id="MobiDB-lite"/>
    </source>
</evidence>
<organism evidence="3 4">
    <name type="scientific">Diaporthe vaccinii</name>
    <dbReference type="NCBI Taxonomy" id="105482"/>
    <lineage>
        <taxon>Eukaryota</taxon>
        <taxon>Fungi</taxon>
        <taxon>Dikarya</taxon>
        <taxon>Ascomycota</taxon>
        <taxon>Pezizomycotina</taxon>
        <taxon>Sordariomycetes</taxon>
        <taxon>Sordariomycetidae</taxon>
        <taxon>Diaporthales</taxon>
        <taxon>Diaporthaceae</taxon>
        <taxon>Diaporthe</taxon>
        <taxon>Diaporthe eres species complex</taxon>
    </lineage>
</organism>
<keyword evidence="2" id="KW-0812">Transmembrane</keyword>
<protein>
    <recommendedName>
        <fullName evidence="5">Transmembrane protein</fullName>
    </recommendedName>
</protein>
<name>A0ABR4DQ63_9PEZI</name>
<evidence type="ECO:0000256" key="2">
    <source>
        <dbReference type="SAM" id="Phobius"/>
    </source>
</evidence>
<keyword evidence="2" id="KW-1133">Transmembrane helix</keyword>
<keyword evidence="2" id="KW-0472">Membrane</keyword>
<evidence type="ECO:0000313" key="3">
    <source>
        <dbReference type="EMBL" id="KAL2272190.1"/>
    </source>
</evidence>
<dbReference type="Proteomes" id="UP001600888">
    <property type="component" value="Unassembled WGS sequence"/>
</dbReference>
<dbReference type="EMBL" id="JBAWTH010000280">
    <property type="protein sequence ID" value="KAL2272190.1"/>
    <property type="molecule type" value="Genomic_DNA"/>
</dbReference>